<dbReference type="PIRSF" id="PIRSF012337">
    <property type="entry name" value="gp45"/>
    <property type="match status" value="1"/>
</dbReference>
<feature type="domain" description="Phage spike trimer" evidence="3">
    <location>
        <begin position="123"/>
        <end position="167"/>
    </location>
</feature>
<dbReference type="EMBL" id="UGWQ01000001">
    <property type="protein sequence ID" value="SUF68352.1"/>
    <property type="molecule type" value="Genomic_DNA"/>
</dbReference>
<evidence type="ECO:0000259" key="2">
    <source>
        <dbReference type="Pfam" id="PF06890"/>
    </source>
</evidence>
<dbReference type="InterPro" id="IPR013046">
    <property type="entry name" value="GpV/Gp45"/>
</dbReference>
<organism evidence="5 6">
    <name type="scientific">Salmonella enterica</name>
    <name type="common">Salmonella choleraesuis</name>
    <dbReference type="NCBI Taxonomy" id="28901"/>
    <lineage>
        <taxon>Bacteria</taxon>
        <taxon>Pseudomonadati</taxon>
        <taxon>Pseudomonadota</taxon>
        <taxon>Gammaproteobacteria</taxon>
        <taxon>Enterobacterales</taxon>
        <taxon>Enterobacteriaceae</taxon>
        <taxon>Salmonella</taxon>
    </lineage>
</organism>
<dbReference type="EMBL" id="UGWQ01000001">
    <property type="protein sequence ID" value="SUF69542.1"/>
    <property type="molecule type" value="Genomic_DNA"/>
</dbReference>
<feature type="region of interest" description="Disordered" evidence="1">
    <location>
        <begin position="189"/>
        <end position="210"/>
    </location>
</feature>
<evidence type="ECO:0000313" key="5">
    <source>
        <dbReference type="EMBL" id="SUF69542.1"/>
    </source>
</evidence>
<evidence type="ECO:0000259" key="3">
    <source>
        <dbReference type="Pfam" id="PF18715"/>
    </source>
</evidence>
<reference evidence="5 6" key="1">
    <citation type="submission" date="2018-06" db="EMBL/GenBank/DDBJ databases">
        <authorList>
            <consortium name="Pathogen Informatics"/>
            <person name="Doyle S."/>
        </authorList>
    </citation>
    <scope>NUCLEOTIDE SEQUENCE [LARGE SCALE GENOMIC DNA]</scope>
    <source>
        <strain evidence="5 6">NCTC10718</strain>
    </source>
</reference>
<dbReference type="InterPro" id="IPR053861">
    <property type="entry name" value="Phage_Mu_Gp45_N"/>
</dbReference>
<sequence>MISEEILQRMLAPLVRGVRLLFGRGVLTGTNDELKLQNAQMTSLDGETFDDVERPQQYGQISVPLPGAETFFGCLLGDRDQAVILVVEDRRYRPVGLPAGDSGIYHYEGHRLRLTKDGRAILTCKTLEVYADDHILFDSPESTFTGNLTVQKNLTVQQNAHIQGNLALDGTGDAKGHFTMSDATIAGVTYSGHNHHENGRGSNTGGPQNG</sequence>
<proteinExistence type="predicted"/>
<dbReference type="Gene3D" id="2.20.25.540">
    <property type="match status" value="1"/>
</dbReference>
<dbReference type="Proteomes" id="UP000254332">
    <property type="component" value="Unassembled WGS sequence"/>
</dbReference>
<dbReference type="AlphaFoldDB" id="A0A379R1Z7"/>
<accession>A0A379R1Z7</accession>
<evidence type="ECO:0000256" key="1">
    <source>
        <dbReference type="SAM" id="MobiDB-lite"/>
    </source>
</evidence>
<dbReference type="NCBIfam" id="TIGR01644">
    <property type="entry name" value="phage_P2_V"/>
    <property type="match status" value="1"/>
</dbReference>
<evidence type="ECO:0000313" key="6">
    <source>
        <dbReference type="Proteomes" id="UP000254332"/>
    </source>
</evidence>
<dbReference type="Pfam" id="PF18715">
    <property type="entry name" value="Phage_spike"/>
    <property type="match status" value="1"/>
</dbReference>
<name>A0A379R1Z7_SALER</name>
<dbReference type="RefSeq" id="WP_082327505.1">
    <property type="nucleotide sequence ID" value="NZ_MXPD01000018.1"/>
</dbReference>
<dbReference type="InterPro" id="IPR014462">
    <property type="entry name" value="Phage_Mu_Gp45"/>
</dbReference>
<protein>
    <submittedName>
        <fullName evidence="5">Prophage baseplate assembly protein V</fullName>
    </submittedName>
</protein>
<feature type="domain" description="Bacteriophage Mu Gp45 N-terminal" evidence="2">
    <location>
        <begin position="24"/>
        <end position="91"/>
    </location>
</feature>
<gene>
    <name evidence="4" type="ORF">NCTC10718_01063</name>
    <name evidence="5" type="ORF">NCTC10718_02329</name>
</gene>
<dbReference type="Pfam" id="PF06890">
    <property type="entry name" value="Phage_Mu_Gp45"/>
    <property type="match status" value="1"/>
</dbReference>
<evidence type="ECO:0000313" key="4">
    <source>
        <dbReference type="EMBL" id="SUF68352.1"/>
    </source>
</evidence>
<dbReference type="InterPro" id="IPR040629">
    <property type="entry name" value="Phage_spike"/>
</dbReference>